<protein>
    <submittedName>
        <fullName evidence="1">Uncharacterized protein</fullName>
    </submittedName>
</protein>
<gene>
    <name evidence="1" type="ORF">BpHYR1_030254</name>
</gene>
<dbReference type="EMBL" id="REGN01012836">
    <property type="protein sequence ID" value="RMZ94745.1"/>
    <property type="molecule type" value="Genomic_DNA"/>
</dbReference>
<name>A0A3M7P6Q4_BRAPC</name>
<reference evidence="1 2" key="1">
    <citation type="journal article" date="2018" name="Sci. Rep.">
        <title>Genomic signatures of local adaptation to the degree of environmental predictability in rotifers.</title>
        <authorList>
            <person name="Franch-Gras L."/>
            <person name="Hahn C."/>
            <person name="Garcia-Roger E.M."/>
            <person name="Carmona M.J."/>
            <person name="Serra M."/>
            <person name="Gomez A."/>
        </authorList>
    </citation>
    <scope>NUCLEOTIDE SEQUENCE [LARGE SCALE GENOMIC DNA]</scope>
    <source>
        <strain evidence="1">HYR1</strain>
    </source>
</reference>
<sequence length="108" mass="13054">MELKRFWCSDLKLDASMKRMLIESPLKMFSIDEMLLPNLKVVWYKNVVFYFENKINIKLKFYDCFRKTYFRWLGYLPQSTHFERFPGDKDNKIEKALDGHLTNGDLSN</sequence>
<accession>A0A3M7P6Q4</accession>
<keyword evidence="2" id="KW-1185">Reference proteome</keyword>
<comment type="caution">
    <text evidence="1">The sequence shown here is derived from an EMBL/GenBank/DDBJ whole genome shotgun (WGS) entry which is preliminary data.</text>
</comment>
<evidence type="ECO:0000313" key="2">
    <source>
        <dbReference type="Proteomes" id="UP000276133"/>
    </source>
</evidence>
<dbReference type="Proteomes" id="UP000276133">
    <property type="component" value="Unassembled WGS sequence"/>
</dbReference>
<proteinExistence type="predicted"/>
<evidence type="ECO:0000313" key="1">
    <source>
        <dbReference type="EMBL" id="RMZ94745.1"/>
    </source>
</evidence>
<dbReference type="AlphaFoldDB" id="A0A3M7P6Q4"/>
<organism evidence="1 2">
    <name type="scientific">Brachionus plicatilis</name>
    <name type="common">Marine rotifer</name>
    <name type="synonym">Brachionus muelleri</name>
    <dbReference type="NCBI Taxonomy" id="10195"/>
    <lineage>
        <taxon>Eukaryota</taxon>
        <taxon>Metazoa</taxon>
        <taxon>Spiralia</taxon>
        <taxon>Gnathifera</taxon>
        <taxon>Rotifera</taxon>
        <taxon>Eurotatoria</taxon>
        <taxon>Monogononta</taxon>
        <taxon>Pseudotrocha</taxon>
        <taxon>Ploima</taxon>
        <taxon>Brachionidae</taxon>
        <taxon>Brachionus</taxon>
    </lineage>
</organism>